<organism evidence="7 8">
    <name type="scientific">Spiroplasma helicoides</name>
    <dbReference type="NCBI Taxonomy" id="216938"/>
    <lineage>
        <taxon>Bacteria</taxon>
        <taxon>Bacillati</taxon>
        <taxon>Mycoplasmatota</taxon>
        <taxon>Mollicutes</taxon>
        <taxon>Entomoplasmatales</taxon>
        <taxon>Spiroplasmataceae</taxon>
        <taxon>Spiroplasma</taxon>
    </lineage>
</organism>
<evidence type="ECO:0000256" key="1">
    <source>
        <dbReference type="ARBA" id="ARBA00004196"/>
    </source>
</evidence>
<comment type="similarity">
    <text evidence="2">Belongs to the bacterial solute-binding protein 5 family.</text>
</comment>
<gene>
    <name evidence="7" type="primary">oppA</name>
    <name evidence="7" type="ORF">SHELI_v1c09700</name>
</gene>
<sequence>MKKLIGWLMATSVVAPSVFSVVSCGSLDKDPENTITMTQRSYPSYWVTAKTIDLADLGILADTNATPLSVDEYGRVFGDLFLMSNPNYSASNPYVGEHNDNFDTWTYKLRDDASWSDYKGNKVDDLKSEDFVNTARYVLNPMNASTIVSVWKSFIQGAAELNAEAIAKSKDADYDFDKIFDKYYKNTDESSRLGIKVNGSQVQFKLVKPANYFETLLTFGTFAPIHANALVDPSVDVDYTKGYYSGQFVPTSFVKDSVLILDKNQNYYYKDKSNINRIKELLSSGGASRSRELYDAGTANEVNIDPNDATGWSKYVGDAANPLDTPGLVKYTTSRDDSASWMLFFNYLNSDYQSTDAAKKSRATAASRLLQYASVRRFIQAGFDRTKWATYYSSPYDVDKSVSSQLRNTFVPQNFLSYEGRDYLGYVADAINKSSAKPTKAVTVDDLKDGVDYLRNSVFGSAKEGSPEFNSKVGEMIKGINDIIQKDKFLNHNKGSDGKIHLVSAEDPTATTTQGKYRSEMIEDFNAIQNNPIKIDLVRPNDYNGYSEIYNTGGSDLMFSSWSPGYEDPMTYSNSLKLDGEYSLYFRLDQLFGFESYEKLSQNGKATAKDAFDSLKKANSSKYDELIVQDEKGISPLFESRYNYSVSVNDIDKSIGVDIDKRYSSFAKQEVQTLYEDAFVVPFMRRSPTATFTISHMKPFALPRVTYGLSSYKYINVNYDTELLSKDQIEELRAKYLKALDEIKKDPTSNRDADFWK</sequence>
<keyword evidence="8" id="KW-1185">Reference proteome</keyword>
<dbReference type="InterPro" id="IPR039424">
    <property type="entry name" value="SBP_5"/>
</dbReference>
<dbReference type="InterPro" id="IPR000914">
    <property type="entry name" value="SBP_5_dom"/>
</dbReference>
<evidence type="ECO:0000256" key="5">
    <source>
        <dbReference type="SAM" id="SignalP"/>
    </source>
</evidence>
<comment type="subcellular location">
    <subcellularLocation>
        <location evidence="1">Cell envelope</location>
    </subcellularLocation>
</comment>
<reference evidence="7 8" key="1">
    <citation type="submission" date="2016-08" db="EMBL/GenBank/DDBJ databases">
        <title>Complete genome sequence of Spiroplasma helicoides TABS-2 (DSM 22551).</title>
        <authorList>
            <person name="Shen W.-Y."/>
            <person name="Lo W.-S."/>
            <person name="Lai Y.-C."/>
            <person name="Kuo C.-H."/>
        </authorList>
    </citation>
    <scope>NUCLEOTIDE SEQUENCE [LARGE SCALE GENOMIC DNA]</scope>
    <source>
        <strain evidence="7 8">TABS-2</strain>
    </source>
</reference>
<dbReference type="PROSITE" id="PS51257">
    <property type="entry name" value="PROKAR_LIPOPROTEIN"/>
    <property type="match status" value="1"/>
</dbReference>
<dbReference type="STRING" id="216938.SHELI_v1c09700"/>
<dbReference type="RefSeq" id="WP_069117224.1">
    <property type="nucleotide sequence ID" value="NZ_CP017015.1"/>
</dbReference>
<evidence type="ECO:0000256" key="4">
    <source>
        <dbReference type="ARBA" id="ARBA00022729"/>
    </source>
</evidence>
<feature type="domain" description="Solute-binding protein family 5" evidence="6">
    <location>
        <begin position="97"/>
        <end position="390"/>
    </location>
</feature>
<dbReference type="Gene3D" id="3.10.105.10">
    <property type="entry name" value="Dipeptide-binding Protein, Domain 3"/>
    <property type="match status" value="1"/>
</dbReference>
<evidence type="ECO:0000256" key="2">
    <source>
        <dbReference type="ARBA" id="ARBA00005695"/>
    </source>
</evidence>
<dbReference type="OrthoDB" id="9801912at2"/>
<keyword evidence="3" id="KW-0813">Transport</keyword>
<dbReference type="AlphaFoldDB" id="A0A1B3SLX8"/>
<dbReference type="EMBL" id="CP017015">
    <property type="protein sequence ID" value="AOG60917.1"/>
    <property type="molecule type" value="Genomic_DNA"/>
</dbReference>
<dbReference type="GO" id="GO:0030313">
    <property type="term" value="C:cell envelope"/>
    <property type="evidence" value="ECO:0007669"/>
    <property type="project" value="UniProtKB-SubCell"/>
</dbReference>
<accession>A0A1B3SLX8</accession>
<dbReference type="KEGG" id="shj:SHELI_v1c09700"/>
<dbReference type="Proteomes" id="UP000094378">
    <property type="component" value="Chromosome"/>
</dbReference>
<evidence type="ECO:0000313" key="8">
    <source>
        <dbReference type="Proteomes" id="UP000094378"/>
    </source>
</evidence>
<evidence type="ECO:0000313" key="7">
    <source>
        <dbReference type="EMBL" id="AOG60917.1"/>
    </source>
</evidence>
<dbReference type="GO" id="GO:1904680">
    <property type="term" value="F:peptide transmembrane transporter activity"/>
    <property type="evidence" value="ECO:0007669"/>
    <property type="project" value="TreeGrafter"/>
</dbReference>
<evidence type="ECO:0000259" key="6">
    <source>
        <dbReference type="Pfam" id="PF00496"/>
    </source>
</evidence>
<dbReference type="Gene3D" id="3.40.190.10">
    <property type="entry name" value="Periplasmic binding protein-like II"/>
    <property type="match status" value="1"/>
</dbReference>
<dbReference type="PANTHER" id="PTHR30290:SF10">
    <property type="entry name" value="PERIPLASMIC OLIGOPEPTIDE-BINDING PROTEIN-RELATED"/>
    <property type="match status" value="1"/>
</dbReference>
<name>A0A1B3SLX8_9MOLU</name>
<dbReference type="Pfam" id="PF00496">
    <property type="entry name" value="SBP_bac_5"/>
    <property type="match status" value="1"/>
</dbReference>
<feature type="signal peptide" evidence="5">
    <location>
        <begin position="1"/>
        <end position="20"/>
    </location>
</feature>
<dbReference type="SUPFAM" id="SSF53850">
    <property type="entry name" value="Periplasmic binding protein-like II"/>
    <property type="match status" value="1"/>
</dbReference>
<keyword evidence="4 5" id="KW-0732">Signal</keyword>
<dbReference type="PANTHER" id="PTHR30290">
    <property type="entry name" value="PERIPLASMIC BINDING COMPONENT OF ABC TRANSPORTER"/>
    <property type="match status" value="1"/>
</dbReference>
<dbReference type="GO" id="GO:0015833">
    <property type="term" value="P:peptide transport"/>
    <property type="evidence" value="ECO:0007669"/>
    <property type="project" value="TreeGrafter"/>
</dbReference>
<proteinExistence type="inferred from homology"/>
<feature type="chain" id="PRO_5008554050" evidence="5">
    <location>
        <begin position="21"/>
        <end position="757"/>
    </location>
</feature>
<protein>
    <submittedName>
        <fullName evidence="7">Oligopeptide ABC transporter substrate-binding protein</fullName>
    </submittedName>
</protein>
<evidence type="ECO:0000256" key="3">
    <source>
        <dbReference type="ARBA" id="ARBA00022448"/>
    </source>
</evidence>